<name>A0A381FBP0_9FLAO</name>
<dbReference type="Pfam" id="PF07463">
    <property type="entry name" value="NUMOD4"/>
    <property type="match status" value="1"/>
</dbReference>
<sequence>MEDFKNSINLEDTLSRDLNDLPGEEWKEIKGYEGKYLISNYSRVKSIVSRINMILKKTISSGRYQIILHDKRSRKKSYLTGRLVAIHFIREPKINEVLKYRDKNYHFDAFFNLEWIAKKDSSKAAFSSGSWPHNHGKGFNNGMTKLKANEVVEIRQKKAEGLSVKQLSDEYKVAESSIQMIIRGRRWNNI</sequence>
<dbReference type="RefSeq" id="WP_076562365.1">
    <property type="nucleotide sequence ID" value="NZ_CP033929.1"/>
</dbReference>
<dbReference type="AlphaFoldDB" id="A0A381FBP0"/>
<reference evidence="2 4" key="1">
    <citation type="submission" date="2017-01" db="EMBL/GenBank/DDBJ databases">
        <authorList>
            <person name="Varghese N."/>
            <person name="Submissions S."/>
        </authorList>
    </citation>
    <scope>NUCLEOTIDE SEQUENCE [LARGE SCALE GENOMIC DNA]</scope>
    <source>
        <strain evidence="2 4">ATCC 27950</strain>
    </source>
</reference>
<dbReference type="KEGG" id="cil:EG358_07165"/>
<evidence type="ECO:0000313" key="5">
    <source>
        <dbReference type="Proteomes" id="UP000255231"/>
    </source>
</evidence>
<evidence type="ECO:0000313" key="4">
    <source>
        <dbReference type="Proteomes" id="UP000185725"/>
    </source>
</evidence>
<organism evidence="3 5">
    <name type="scientific">Chryseobacterium indoltheticum</name>
    <dbReference type="NCBI Taxonomy" id="254"/>
    <lineage>
        <taxon>Bacteria</taxon>
        <taxon>Pseudomonadati</taxon>
        <taxon>Bacteroidota</taxon>
        <taxon>Flavobacteriia</taxon>
        <taxon>Flavobacteriales</taxon>
        <taxon>Weeksellaceae</taxon>
        <taxon>Chryseobacterium group</taxon>
        <taxon>Chryseobacterium</taxon>
    </lineage>
</organism>
<dbReference type="SUPFAM" id="SSF54060">
    <property type="entry name" value="His-Me finger endonucleases"/>
    <property type="match status" value="1"/>
</dbReference>
<gene>
    <name evidence="3" type="ORF">NCTC13560_02038</name>
    <name evidence="2" type="ORF">SAMN05421682_115113</name>
</gene>
<dbReference type="GeneID" id="303673473"/>
<evidence type="ECO:0000313" key="3">
    <source>
        <dbReference type="EMBL" id="SUX43472.1"/>
    </source>
</evidence>
<feature type="domain" description="NUMOD4" evidence="1">
    <location>
        <begin position="24"/>
        <end position="65"/>
    </location>
</feature>
<proteinExistence type="predicted"/>
<dbReference type="Proteomes" id="UP000255231">
    <property type="component" value="Unassembled WGS sequence"/>
</dbReference>
<protein>
    <submittedName>
        <fullName evidence="2 3">NUMOD4 motif</fullName>
    </submittedName>
</protein>
<evidence type="ECO:0000259" key="1">
    <source>
        <dbReference type="Pfam" id="PF07463"/>
    </source>
</evidence>
<evidence type="ECO:0000313" key="2">
    <source>
        <dbReference type="EMBL" id="SIR24860.1"/>
    </source>
</evidence>
<dbReference type="OrthoDB" id="6631788at2"/>
<dbReference type="InterPro" id="IPR044925">
    <property type="entry name" value="His-Me_finger_sf"/>
</dbReference>
<keyword evidence="4" id="KW-1185">Reference proteome</keyword>
<dbReference type="Gene3D" id="3.90.75.20">
    <property type="match status" value="1"/>
</dbReference>
<dbReference type="GO" id="GO:0016788">
    <property type="term" value="F:hydrolase activity, acting on ester bonds"/>
    <property type="evidence" value="ECO:0007669"/>
    <property type="project" value="InterPro"/>
</dbReference>
<dbReference type="InterPro" id="IPR010902">
    <property type="entry name" value="NUMOD4"/>
</dbReference>
<dbReference type="EMBL" id="FTMF01000015">
    <property type="protein sequence ID" value="SIR24860.1"/>
    <property type="molecule type" value="Genomic_DNA"/>
</dbReference>
<reference evidence="3 5" key="2">
    <citation type="submission" date="2018-06" db="EMBL/GenBank/DDBJ databases">
        <authorList>
            <consortium name="Pathogen Informatics"/>
            <person name="Doyle S."/>
        </authorList>
    </citation>
    <scope>NUCLEOTIDE SEQUENCE [LARGE SCALE GENOMIC DNA]</scope>
    <source>
        <strain evidence="3 5">NCTC13560</strain>
    </source>
</reference>
<accession>A0A381FBP0</accession>
<dbReference type="EMBL" id="UFVS01000001">
    <property type="protein sequence ID" value="SUX43472.1"/>
    <property type="molecule type" value="Genomic_DNA"/>
</dbReference>
<dbReference type="Proteomes" id="UP000185725">
    <property type="component" value="Unassembled WGS sequence"/>
</dbReference>